<dbReference type="AlphaFoldDB" id="E7RMH8"/>
<evidence type="ECO:0000313" key="1">
    <source>
        <dbReference type="EMBL" id="EFZ37959.1"/>
    </source>
</evidence>
<reference evidence="1" key="1">
    <citation type="submission" date="2011-01" db="EMBL/GenBank/DDBJ databases">
        <authorList>
            <person name="Muzny D."/>
            <person name="Qin X."/>
            <person name="Buhay C."/>
            <person name="Dugan-Rocha S."/>
            <person name="Ding Y."/>
            <person name="Chen G."/>
            <person name="Hawes A."/>
            <person name="Holder M."/>
            <person name="Jhangiani S."/>
            <person name="Johnson A."/>
            <person name="Khan Z."/>
            <person name="Li Z."/>
            <person name="Liu W."/>
            <person name="Liu X."/>
            <person name="Perez L."/>
            <person name="Shen H."/>
            <person name="Wang Q."/>
            <person name="Watt J."/>
            <person name="Xi L."/>
            <person name="Xin Y."/>
            <person name="Zhou J."/>
            <person name="Deng J."/>
            <person name="Jiang H."/>
            <person name="Liu Y."/>
            <person name="Qu J."/>
            <person name="Song X.-Z."/>
            <person name="Zhang L."/>
            <person name="Villasana D."/>
            <person name="Johnson A."/>
            <person name="Liu J."/>
            <person name="Liyanage D."/>
            <person name="Lorensuhewa L."/>
            <person name="Robinson T."/>
            <person name="Song A."/>
            <person name="Song B.-B."/>
            <person name="Dinh H."/>
            <person name="Thornton R."/>
            <person name="Coyle M."/>
            <person name="Francisco L."/>
            <person name="Jackson L."/>
            <person name="Javaid M."/>
            <person name="Korchina V."/>
            <person name="Kovar C."/>
            <person name="Mata R."/>
            <person name="Mathew T."/>
            <person name="Ngo R."/>
            <person name="Nguyen L."/>
            <person name="Nguyen N."/>
            <person name="Okwuonu G."/>
            <person name="Ongeri F."/>
            <person name="Pham C."/>
            <person name="Simmons D."/>
            <person name="Wilczek-Boney K."/>
            <person name="Hale W."/>
            <person name="Jakkamsetti A."/>
            <person name="Pham P."/>
            <person name="Ruth R."/>
            <person name="San Lucas F."/>
            <person name="Warren J."/>
            <person name="Zhang J."/>
            <person name="Zhao Z."/>
            <person name="Zhou C."/>
            <person name="Zhu D."/>
            <person name="Lee S."/>
            <person name="Bess C."/>
            <person name="Blankenburg K."/>
            <person name="Forbes L."/>
            <person name="Fu Q."/>
            <person name="Gubbala S."/>
            <person name="Hirani K."/>
            <person name="Jayaseelan J.C."/>
            <person name="Lara F."/>
            <person name="Munidasa M."/>
            <person name="Palculict T."/>
            <person name="Patil S."/>
            <person name="Pu L.-L."/>
            <person name="Saada N."/>
            <person name="Tang L."/>
            <person name="Weissenberger G."/>
            <person name="Zhu Y."/>
            <person name="Hemphill L."/>
            <person name="Shang Y."/>
            <person name="Youmans B."/>
            <person name="Ayvaz T."/>
            <person name="Ross M."/>
            <person name="Santibanez J."/>
            <person name="Aqrawi P."/>
            <person name="Gross S."/>
            <person name="Joshi V."/>
            <person name="Fowler G."/>
            <person name="Nazareth L."/>
            <person name="Reid J."/>
            <person name="Worley K."/>
            <person name="Petrosino J."/>
            <person name="Highlander S."/>
            <person name="Gibbs R."/>
        </authorList>
    </citation>
    <scope>NUCLEOTIDE SEQUENCE [LARGE SCALE GENOMIC DNA]</scope>
    <source>
        <strain evidence="1">ATCC 33269</strain>
    </source>
</reference>
<sequence length="42" mass="5185">MNKEWMNSNGFNDRIIEIWLACVLLKRDIYRYFLKSAFIICR</sequence>
<dbReference type="EMBL" id="AEPE02000002">
    <property type="protein sequence ID" value="EFZ37959.1"/>
    <property type="molecule type" value="Genomic_DNA"/>
</dbReference>
<proteinExistence type="predicted"/>
<organism evidence="1 2">
    <name type="scientific">Hoylesella oralis ATCC 33269</name>
    <dbReference type="NCBI Taxonomy" id="873533"/>
    <lineage>
        <taxon>Bacteria</taxon>
        <taxon>Pseudomonadati</taxon>
        <taxon>Bacteroidota</taxon>
        <taxon>Bacteroidia</taxon>
        <taxon>Bacteroidales</taxon>
        <taxon>Prevotellaceae</taxon>
        <taxon>Hoylesella</taxon>
    </lineage>
</organism>
<dbReference type="Proteomes" id="UP000005580">
    <property type="component" value="Unassembled WGS sequence"/>
</dbReference>
<evidence type="ECO:0000313" key="2">
    <source>
        <dbReference type="Proteomes" id="UP000005580"/>
    </source>
</evidence>
<keyword evidence="2" id="KW-1185">Reference proteome</keyword>
<name>E7RMH8_9BACT</name>
<dbReference type="HOGENOM" id="CLU_3255905_0_0_10"/>
<accession>E7RMH8</accession>
<protein>
    <submittedName>
        <fullName evidence="1">Uncharacterized protein</fullName>
    </submittedName>
</protein>
<comment type="caution">
    <text evidence="1">The sequence shown here is derived from an EMBL/GenBank/DDBJ whole genome shotgun (WGS) entry which is preliminary data.</text>
</comment>
<gene>
    <name evidence="1" type="ORF">HMPREF0663_10328</name>
</gene>